<comment type="caution">
    <text evidence="2">The sequence shown here is derived from an EMBL/GenBank/DDBJ whole genome shotgun (WGS) entry which is preliminary data.</text>
</comment>
<sequence length="246" mass="26629">MNTICSLPHKNGYERWETGEAFAEGLQMASVLPSLTLGRLQAKKAKQQKQNDNQSDDKDDVDDEVAIDDSIQNEQNSNKEEQCQQVSFAFGGVSSQGVGSARALDSESSYRDNKKIVSIDLPQNSLSGVLGGGSIIGGGRIQIYLGVVVALIINDKNQIINIDQSKKVLMTCFIDPEFALKKSTASTTCIESSIATSSSTSSLSSDQLSFSFYYFAFFAYNRPNVSDGIEGRTDALVSGFESKSNI</sequence>
<evidence type="ECO:0000313" key="2">
    <source>
        <dbReference type="EMBL" id="KAA6375051.1"/>
    </source>
</evidence>
<accession>A0A5J4UYT6</accession>
<reference evidence="2 3" key="1">
    <citation type="submission" date="2019-03" db="EMBL/GenBank/DDBJ databases">
        <title>Single cell metagenomics reveals metabolic interactions within the superorganism composed of flagellate Streblomastix strix and complex community of Bacteroidetes bacteria on its surface.</title>
        <authorList>
            <person name="Treitli S.C."/>
            <person name="Kolisko M."/>
            <person name="Husnik F."/>
            <person name="Keeling P."/>
            <person name="Hampl V."/>
        </authorList>
    </citation>
    <scope>NUCLEOTIDE SEQUENCE [LARGE SCALE GENOMIC DNA]</scope>
    <source>
        <strain evidence="2">ST1C</strain>
    </source>
</reference>
<evidence type="ECO:0000256" key="1">
    <source>
        <dbReference type="SAM" id="MobiDB-lite"/>
    </source>
</evidence>
<evidence type="ECO:0000313" key="3">
    <source>
        <dbReference type="Proteomes" id="UP000324800"/>
    </source>
</evidence>
<dbReference type="AlphaFoldDB" id="A0A5J4UYT6"/>
<feature type="region of interest" description="Disordered" evidence="1">
    <location>
        <begin position="41"/>
        <end position="63"/>
    </location>
</feature>
<name>A0A5J4UYT6_9EUKA</name>
<organism evidence="2 3">
    <name type="scientific">Streblomastix strix</name>
    <dbReference type="NCBI Taxonomy" id="222440"/>
    <lineage>
        <taxon>Eukaryota</taxon>
        <taxon>Metamonada</taxon>
        <taxon>Preaxostyla</taxon>
        <taxon>Oxymonadida</taxon>
        <taxon>Streblomastigidae</taxon>
        <taxon>Streblomastix</taxon>
    </lineage>
</organism>
<protein>
    <submittedName>
        <fullName evidence="2">Uncharacterized protein</fullName>
    </submittedName>
</protein>
<proteinExistence type="predicted"/>
<dbReference type="EMBL" id="SNRW01011511">
    <property type="protein sequence ID" value="KAA6375051.1"/>
    <property type="molecule type" value="Genomic_DNA"/>
</dbReference>
<gene>
    <name evidence="2" type="ORF">EZS28_029422</name>
</gene>
<dbReference type="Proteomes" id="UP000324800">
    <property type="component" value="Unassembled WGS sequence"/>
</dbReference>